<evidence type="ECO:0000313" key="3">
    <source>
        <dbReference type="Proteomes" id="UP000249260"/>
    </source>
</evidence>
<keyword evidence="3" id="KW-1185">Reference proteome</keyword>
<evidence type="ECO:0000313" key="2">
    <source>
        <dbReference type="EMBL" id="RAP73389.1"/>
    </source>
</evidence>
<gene>
    <name evidence="2" type="ORF">DL346_27155</name>
</gene>
<organism evidence="2 3">
    <name type="scientific">Paenibacillus montanisoli</name>
    <dbReference type="NCBI Taxonomy" id="2081970"/>
    <lineage>
        <taxon>Bacteria</taxon>
        <taxon>Bacillati</taxon>
        <taxon>Bacillota</taxon>
        <taxon>Bacilli</taxon>
        <taxon>Bacillales</taxon>
        <taxon>Paenibacillaceae</taxon>
        <taxon>Paenibacillus</taxon>
    </lineage>
</organism>
<name>A0A328TS49_9BACL</name>
<feature type="chain" id="PRO_5038916760" evidence="1">
    <location>
        <begin position="23"/>
        <end position="178"/>
    </location>
</feature>
<proteinExistence type="predicted"/>
<dbReference type="AlphaFoldDB" id="A0A328TS49"/>
<comment type="caution">
    <text evidence="2">The sequence shown here is derived from an EMBL/GenBank/DDBJ whole genome shotgun (WGS) entry which is preliminary data.</text>
</comment>
<feature type="signal peptide" evidence="1">
    <location>
        <begin position="1"/>
        <end position="22"/>
    </location>
</feature>
<accession>A0A328TS49</accession>
<protein>
    <submittedName>
        <fullName evidence="2">Uncharacterized protein</fullName>
    </submittedName>
</protein>
<dbReference type="RefSeq" id="WP_112885530.1">
    <property type="nucleotide sequence ID" value="NZ_QLUW01000007.1"/>
</dbReference>
<keyword evidence="1" id="KW-0732">Signal</keyword>
<dbReference type="EMBL" id="QLUW01000007">
    <property type="protein sequence ID" value="RAP73389.1"/>
    <property type="molecule type" value="Genomic_DNA"/>
</dbReference>
<dbReference type="Proteomes" id="UP000249260">
    <property type="component" value="Unassembled WGS sequence"/>
</dbReference>
<sequence length="178" mass="19294">MKKKPIFTVLSLALAASLTVPAVVGAGASGEVPTTNTEIVKLNSELRTDQEVIHDFEKISEKGFKPARTSKLTTFAAVTPYYVAKTTVTYTSGATSVSDSYTDSSRSTKYNIDLIYAKVKVYEYGGFYGSSEDTQTNFSHAGAQYGSGQALGSDTEAYGLHKFQEAGFQTWEPETYDT</sequence>
<evidence type="ECO:0000256" key="1">
    <source>
        <dbReference type="SAM" id="SignalP"/>
    </source>
</evidence>
<reference evidence="2 3" key="1">
    <citation type="submission" date="2018-06" db="EMBL/GenBank/DDBJ databases">
        <title>Paenibacillus montanisoli sp. nov., isolated from mountain area soil.</title>
        <authorList>
            <person name="Wu M."/>
        </authorList>
    </citation>
    <scope>NUCLEOTIDE SEQUENCE [LARGE SCALE GENOMIC DNA]</scope>
    <source>
        <strain evidence="2 3">RA17</strain>
    </source>
</reference>